<protein>
    <recommendedName>
        <fullName evidence="1">LarA-like N-terminal domain-containing protein</fullName>
    </recommendedName>
</protein>
<dbReference type="GO" id="GO:0050043">
    <property type="term" value="F:lactate racemase activity"/>
    <property type="evidence" value="ECO:0007669"/>
    <property type="project" value="InterPro"/>
</dbReference>
<evidence type="ECO:0000313" key="3">
    <source>
        <dbReference type="Proteomes" id="UP000013523"/>
    </source>
</evidence>
<keyword evidence="3" id="KW-1185">Reference proteome</keyword>
<accession>R4K330</accession>
<dbReference type="EMBL" id="CP003261">
    <property type="protein sequence ID" value="AGK96146.1"/>
    <property type="molecule type" value="Genomic_DNA"/>
</dbReference>
<dbReference type="Pfam" id="PF09861">
    <property type="entry name" value="Lar_N"/>
    <property type="match status" value="1"/>
</dbReference>
<dbReference type="KEGG" id="cpas:Clopa_1151"/>
<proteinExistence type="predicted"/>
<sequence>MWELLREGDITESLNLSKFNQIQLPKFLKVRQNFKKDRIVDIKNEVKEKVHSQLHNLKNKRIAVGVGSRGIANIDIITKTVIDSLKEAGARPFIVPAMGSHGGATEKGQKEILGSYGITEENMGVNIDLSMDTEIIGEYESDLPVYVAKSALNADGIVIIPRIKPHTGFRGKVESGVCKMLCIGLGKQKGADSIHSKGFERFPELIPQIGCMIAKKTKVLFAVAIVENAYDEIYKIEIITKDEILDLKKEETLLKESRELMGKILIPKFDVLIIDEIGKNISGNGQDPNVTGLYFTGCVSGGPEFKKCVIFDITKESHGNANGVGVSDIITRKLFDKINFIDMYTNCFTSTYMEPAKIPMVASTSEDAIKIAVKICNGVKNREYKIVWIKNTMELENIIVSEPLIEEVKSNSNLDILTNSEDLKFYEGEPKFSWGKL</sequence>
<evidence type="ECO:0000313" key="2">
    <source>
        <dbReference type="EMBL" id="AGK96146.1"/>
    </source>
</evidence>
<gene>
    <name evidence="2" type="ORF">Clopa_1151</name>
</gene>
<dbReference type="STRING" id="86416.Clopa_1151"/>
<dbReference type="PATRIC" id="fig|86416.3.peg.1152"/>
<feature type="domain" description="LarA-like N-terminal" evidence="1">
    <location>
        <begin position="68"/>
        <end position="170"/>
    </location>
</feature>
<evidence type="ECO:0000259" key="1">
    <source>
        <dbReference type="Pfam" id="PF09861"/>
    </source>
</evidence>
<dbReference type="InterPro" id="IPR018657">
    <property type="entry name" value="LarA-like_N"/>
</dbReference>
<reference evidence="2 3" key="1">
    <citation type="submission" date="2012-01" db="EMBL/GenBank/DDBJ databases">
        <title>Complete sequence of chromosome of Clostridium pasteurianum BC1.</title>
        <authorList>
            <consortium name="US DOE Joint Genome Institute"/>
            <person name="Lucas S."/>
            <person name="Han J."/>
            <person name="Lapidus A."/>
            <person name="Cheng J.-F."/>
            <person name="Goodwin L."/>
            <person name="Pitluck S."/>
            <person name="Peters L."/>
            <person name="Mikhailova N."/>
            <person name="Teshima H."/>
            <person name="Detter J.C."/>
            <person name="Han C."/>
            <person name="Tapia R."/>
            <person name="Land M."/>
            <person name="Hauser L."/>
            <person name="Kyrpides N."/>
            <person name="Ivanova N."/>
            <person name="Pagani I."/>
            <person name="Dunn J."/>
            <person name="Taghavi S."/>
            <person name="Francis A."/>
            <person name="van der Lelie D."/>
            <person name="Woyke T."/>
        </authorList>
    </citation>
    <scope>NUCLEOTIDE SEQUENCE [LARGE SCALE GENOMIC DNA]</scope>
    <source>
        <strain evidence="2 3">BC1</strain>
    </source>
</reference>
<dbReference type="HOGENOM" id="CLU_055092_0_0_9"/>
<dbReference type="OrthoDB" id="9788398at2"/>
<name>R4K330_CLOPA</name>
<dbReference type="AlphaFoldDB" id="R4K330"/>
<organism evidence="2 3">
    <name type="scientific">Clostridium pasteurianum BC1</name>
    <dbReference type="NCBI Taxonomy" id="86416"/>
    <lineage>
        <taxon>Bacteria</taxon>
        <taxon>Bacillati</taxon>
        <taxon>Bacillota</taxon>
        <taxon>Clostridia</taxon>
        <taxon>Eubacteriales</taxon>
        <taxon>Clostridiaceae</taxon>
        <taxon>Clostridium</taxon>
    </lineage>
</organism>
<dbReference type="Proteomes" id="UP000013523">
    <property type="component" value="Chromosome"/>
</dbReference>
<dbReference type="eggNOG" id="COG2768">
    <property type="taxonomic scope" value="Bacteria"/>
</dbReference>
<dbReference type="Gene3D" id="3.40.50.11440">
    <property type="match status" value="1"/>
</dbReference>